<reference evidence="3" key="1">
    <citation type="submission" date="2020-05" db="EMBL/GenBank/DDBJ databases">
        <title>Mycena genomes resolve the evolution of fungal bioluminescence.</title>
        <authorList>
            <person name="Tsai I.J."/>
        </authorList>
    </citation>
    <scope>NUCLEOTIDE SEQUENCE</scope>
    <source>
        <strain evidence="3">160909Yilan</strain>
    </source>
</reference>
<feature type="compositionally biased region" description="Basic and acidic residues" evidence="2">
    <location>
        <begin position="844"/>
        <end position="862"/>
    </location>
</feature>
<proteinExistence type="predicted"/>
<keyword evidence="4" id="KW-1185">Reference proteome</keyword>
<comment type="caution">
    <text evidence="3">The sequence shown here is derived from an EMBL/GenBank/DDBJ whole genome shotgun (WGS) entry which is preliminary data.</text>
</comment>
<dbReference type="AlphaFoldDB" id="A0A8H6Y2A9"/>
<feature type="compositionally biased region" description="Low complexity" evidence="2">
    <location>
        <begin position="739"/>
        <end position="785"/>
    </location>
</feature>
<gene>
    <name evidence="3" type="ORF">MSAN_01566200</name>
</gene>
<name>A0A8H6Y2A9_9AGAR</name>
<feature type="compositionally biased region" description="Polar residues" evidence="2">
    <location>
        <begin position="865"/>
        <end position="886"/>
    </location>
</feature>
<accession>A0A8H6Y2A9</accession>
<feature type="coiled-coil region" evidence="1">
    <location>
        <begin position="443"/>
        <end position="488"/>
    </location>
</feature>
<feature type="compositionally biased region" description="Low complexity" evidence="2">
    <location>
        <begin position="592"/>
        <end position="606"/>
    </location>
</feature>
<dbReference type="Proteomes" id="UP000623467">
    <property type="component" value="Unassembled WGS sequence"/>
</dbReference>
<keyword evidence="1" id="KW-0175">Coiled coil</keyword>
<organism evidence="3 4">
    <name type="scientific">Mycena sanguinolenta</name>
    <dbReference type="NCBI Taxonomy" id="230812"/>
    <lineage>
        <taxon>Eukaryota</taxon>
        <taxon>Fungi</taxon>
        <taxon>Dikarya</taxon>
        <taxon>Basidiomycota</taxon>
        <taxon>Agaricomycotina</taxon>
        <taxon>Agaricomycetes</taxon>
        <taxon>Agaricomycetidae</taxon>
        <taxon>Agaricales</taxon>
        <taxon>Marasmiineae</taxon>
        <taxon>Mycenaceae</taxon>
        <taxon>Mycena</taxon>
    </lineage>
</organism>
<feature type="compositionally biased region" description="Low complexity" evidence="2">
    <location>
        <begin position="672"/>
        <end position="692"/>
    </location>
</feature>
<protein>
    <submittedName>
        <fullName evidence="3">Uncharacterized protein</fullName>
    </submittedName>
</protein>
<evidence type="ECO:0000256" key="2">
    <source>
        <dbReference type="SAM" id="MobiDB-lite"/>
    </source>
</evidence>
<feature type="region of interest" description="Disordered" evidence="2">
    <location>
        <begin position="493"/>
        <end position="534"/>
    </location>
</feature>
<sequence length="908" mass="96863">MAETLPASRKPTARSGAIYTSADLLSKLIESEIAHATKPYQNALDALQRKLQAQNKASVDQSTAVELCALKAALEDSGLALVQSDAGGRPTLDFIGESGKLLALLSSGMKRLSPDEGLPPITPATIVKVLVEGFADYQRQIEEAHKQHPGVLATNIDLKKQLDQRDAAAKAEAVRRDAERTQLEGEVLEKQKKVSALTNAVTALRDQTQSLTVGIVSARAESKDWKAKHHAVETERDALKLSFNATEGDLASSRSDLDLWKSKCLAAQADLKTLRDGERNLRALQAEGEKWRTKCLQLEADLKTATEEKEKGLANAQLEMNKLTAKGLANIANVKKTMEGIKNARDESNEKLRASRAEVDEWKRKFLLAQANLNVAEDEKNSLANLQTSLQKDKTKLEEDLKAAKTELADWTAKAVAWDTERKQRESQTIPTSTLISQPRSEVPELRTKLQEVEMERDSLKAAQEADNALALANNNLLMAELEDLRKKHNPVVATGAPKTSSSMFIKSRQAPARTGLPDKPSQMPPPIASQHPSTPIIAVPIAPRRTASSPSATATTSKAPDQSSSPSSTPTPALGRVVGLNGRVSVRNNATVSSSSPISSPVTSSAPRPPVSAAGFNSKTVDPRKPPQPVQSSPALPPPIFAGDNSDVASLDVLGTAPGLSRLGGISSRQSNFPSMSPAASSAAGSNSKPKSAVDPRKRPQRTQSSSVVPLPIVAADSSVRADFDALGTTPGLERSRQSNSNSPSTSTAVSSVSSGSGQSKASARTPAPSKTSKPPSSKPSSSKRSAEDGPESTSPVKKRAPLASQSTSYAKSMPEYQESVDAFEGFDQRRTKRPAPSPLVSERVKVPRVETLPEKSKAAKLDNTPSNPRQIAPSSRGSPSTFSRAPTVIPTPVTPRSARQKASQRP</sequence>
<evidence type="ECO:0000256" key="1">
    <source>
        <dbReference type="SAM" id="Coils"/>
    </source>
</evidence>
<feature type="compositionally biased region" description="Polar residues" evidence="2">
    <location>
        <begin position="427"/>
        <end position="440"/>
    </location>
</feature>
<evidence type="ECO:0000313" key="3">
    <source>
        <dbReference type="EMBL" id="KAF7351347.1"/>
    </source>
</evidence>
<feature type="region of interest" description="Disordered" evidence="2">
    <location>
        <begin position="662"/>
        <end position="908"/>
    </location>
</feature>
<evidence type="ECO:0000313" key="4">
    <source>
        <dbReference type="Proteomes" id="UP000623467"/>
    </source>
</evidence>
<feature type="region of interest" description="Disordered" evidence="2">
    <location>
        <begin position="589"/>
        <end position="646"/>
    </location>
</feature>
<feature type="region of interest" description="Disordered" evidence="2">
    <location>
        <begin position="546"/>
        <end position="577"/>
    </location>
</feature>
<dbReference type="EMBL" id="JACAZH010000013">
    <property type="protein sequence ID" value="KAF7351347.1"/>
    <property type="molecule type" value="Genomic_DNA"/>
</dbReference>
<dbReference type="OrthoDB" id="3023332at2759"/>
<feature type="region of interest" description="Disordered" evidence="2">
    <location>
        <begin position="422"/>
        <end position="443"/>
    </location>
</feature>
<feature type="coiled-coil region" evidence="1">
    <location>
        <begin position="274"/>
        <end position="414"/>
    </location>
</feature>
<feature type="compositionally biased region" description="Low complexity" evidence="2">
    <location>
        <begin position="546"/>
        <end position="573"/>
    </location>
</feature>